<proteinExistence type="predicted"/>
<gene>
    <name evidence="1" type="ORF">PN492_03165</name>
</gene>
<dbReference type="EMBL" id="JAQMTU010000022">
    <property type="protein sequence ID" value="MDB9485553.1"/>
    <property type="molecule type" value="Genomic_DNA"/>
</dbReference>
<dbReference type="Proteomes" id="UP001212123">
    <property type="component" value="Unassembled WGS sequence"/>
</dbReference>
<name>A0ABT5A0W3_9CYAN</name>
<evidence type="ECO:0000313" key="1">
    <source>
        <dbReference type="EMBL" id="MDB9485553.1"/>
    </source>
</evidence>
<comment type="caution">
    <text evidence="1">The sequence shown here is derived from an EMBL/GenBank/DDBJ whole genome shotgun (WGS) entry which is preliminary data.</text>
</comment>
<accession>A0ABT5A0W3</accession>
<dbReference type="RefSeq" id="WP_271804805.1">
    <property type="nucleotide sequence ID" value="NZ_JAQMTU010000022.1"/>
</dbReference>
<protein>
    <submittedName>
        <fullName evidence="1">Uncharacterized protein</fullName>
    </submittedName>
</protein>
<keyword evidence="2" id="KW-1185">Reference proteome</keyword>
<evidence type="ECO:0000313" key="2">
    <source>
        <dbReference type="Proteomes" id="UP001212123"/>
    </source>
</evidence>
<reference evidence="1 2" key="1">
    <citation type="submission" date="2023-01" db="EMBL/GenBank/DDBJ databases">
        <title>Genomes from the Australian National Cyanobacteria Reference Collection.</title>
        <authorList>
            <person name="Willis A."/>
            <person name="Lee E.M.F."/>
        </authorList>
    </citation>
    <scope>NUCLEOTIDE SEQUENCE [LARGE SCALE GENOMIC DNA]</scope>
    <source>
        <strain evidence="1 2">CS-537/01</strain>
    </source>
</reference>
<organism evidence="1 2">
    <name type="scientific">Dolichospermum circinale CS-537/01</name>
    <dbReference type="NCBI Taxonomy" id="3021739"/>
    <lineage>
        <taxon>Bacteria</taxon>
        <taxon>Bacillati</taxon>
        <taxon>Cyanobacteriota</taxon>
        <taxon>Cyanophyceae</taxon>
        <taxon>Nostocales</taxon>
        <taxon>Aphanizomenonaceae</taxon>
        <taxon>Dolichospermum</taxon>
        <taxon>Dolichospermum circinale</taxon>
    </lineage>
</organism>
<sequence>MNLSLFMVFCDFSKFQLIPTAIAQTNNSSVLGCWITGYRTGQAVNTITMEIYGNNTWESVTRITFPPKAKRKDFEFSTSGNWYIQGLQLVTQEKDRGTKSIFVQSAPNRLEVISGGGLVFNRCN</sequence>